<sequence>MKINLYYIRHGESTANIVQHTTCMGTLTHLLMLDPNLSEDGKKMSSKASLEAPYVDIVLSSELLRAIHTAVRTYPKKTIHVIPHVKELGYGLDNVPIDHDYQLSYLDEFKHLIIKYESDSNCKTFMDYFKTHIIPKFKDRQEISVALFTHSRYIKNTFNLNSMRDVPNNGIIRRTFYTKIK</sequence>
<dbReference type="EMBL" id="MN738789">
    <property type="protein sequence ID" value="QHT37072.1"/>
    <property type="molecule type" value="Genomic_DNA"/>
</dbReference>
<dbReference type="SUPFAM" id="SSF53254">
    <property type="entry name" value="Phosphoglycerate mutase-like"/>
    <property type="match status" value="1"/>
</dbReference>
<proteinExistence type="predicted"/>
<reference evidence="1" key="1">
    <citation type="journal article" date="2020" name="Nature">
        <title>Giant virus diversity and host interactions through global metagenomics.</title>
        <authorList>
            <person name="Schulz F."/>
            <person name="Roux S."/>
            <person name="Paez-Espino D."/>
            <person name="Jungbluth S."/>
            <person name="Walsh D.A."/>
            <person name="Denef V.J."/>
            <person name="McMahon K.D."/>
            <person name="Konstantinidis K.T."/>
            <person name="Eloe-Fadrosh E.A."/>
            <person name="Kyrpides N.C."/>
            <person name="Woyke T."/>
        </authorList>
    </citation>
    <scope>NUCLEOTIDE SEQUENCE</scope>
    <source>
        <strain evidence="1">GVMAG-S-ERX555967-131</strain>
    </source>
</reference>
<protein>
    <recommendedName>
        <fullName evidence="2">Histidine phosphatase family protein</fullName>
    </recommendedName>
</protein>
<dbReference type="Gene3D" id="3.40.50.1240">
    <property type="entry name" value="Phosphoglycerate mutase-like"/>
    <property type="match status" value="1"/>
</dbReference>
<evidence type="ECO:0000313" key="1">
    <source>
        <dbReference type="EMBL" id="QHT37072.1"/>
    </source>
</evidence>
<accession>A0A6C0F797</accession>
<name>A0A6C0F797_9ZZZZ</name>
<organism evidence="1">
    <name type="scientific">viral metagenome</name>
    <dbReference type="NCBI Taxonomy" id="1070528"/>
    <lineage>
        <taxon>unclassified sequences</taxon>
        <taxon>metagenomes</taxon>
        <taxon>organismal metagenomes</taxon>
    </lineage>
</organism>
<dbReference type="AlphaFoldDB" id="A0A6C0F797"/>
<evidence type="ECO:0008006" key="2">
    <source>
        <dbReference type="Google" id="ProtNLM"/>
    </source>
</evidence>
<dbReference type="CDD" id="cd07067">
    <property type="entry name" value="HP_PGM_like"/>
    <property type="match status" value="1"/>
</dbReference>
<dbReference type="InterPro" id="IPR029033">
    <property type="entry name" value="His_PPase_superfam"/>
</dbReference>
<dbReference type="InterPro" id="IPR013078">
    <property type="entry name" value="His_Pase_superF_clade-1"/>
</dbReference>
<dbReference type="Pfam" id="PF00300">
    <property type="entry name" value="His_Phos_1"/>
    <property type="match status" value="1"/>
</dbReference>